<dbReference type="InParanoid" id="A0A2K1JZU9"/>
<evidence type="ECO:0000313" key="3">
    <source>
        <dbReference type="Proteomes" id="UP000006727"/>
    </source>
</evidence>
<evidence type="ECO:0000313" key="2">
    <source>
        <dbReference type="EnsemblPlants" id="PAC:32899648.CDS.1"/>
    </source>
</evidence>
<dbReference type="AlphaFoldDB" id="A0A2K1JZU9"/>
<reference evidence="1 3" key="1">
    <citation type="journal article" date="2008" name="Science">
        <title>The Physcomitrella genome reveals evolutionary insights into the conquest of land by plants.</title>
        <authorList>
            <person name="Rensing S."/>
            <person name="Lang D."/>
            <person name="Zimmer A."/>
            <person name="Terry A."/>
            <person name="Salamov A."/>
            <person name="Shapiro H."/>
            <person name="Nishiyama T."/>
            <person name="Perroud P.-F."/>
            <person name="Lindquist E."/>
            <person name="Kamisugi Y."/>
            <person name="Tanahashi T."/>
            <person name="Sakakibara K."/>
            <person name="Fujita T."/>
            <person name="Oishi K."/>
            <person name="Shin-I T."/>
            <person name="Kuroki Y."/>
            <person name="Toyoda A."/>
            <person name="Suzuki Y."/>
            <person name="Hashimoto A."/>
            <person name="Yamaguchi K."/>
            <person name="Sugano A."/>
            <person name="Kohara Y."/>
            <person name="Fujiyama A."/>
            <person name="Anterola A."/>
            <person name="Aoki S."/>
            <person name="Ashton N."/>
            <person name="Barbazuk W.B."/>
            <person name="Barker E."/>
            <person name="Bennetzen J."/>
            <person name="Bezanilla M."/>
            <person name="Blankenship R."/>
            <person name="Cho S.H."/>
            <person name="Dutcher S."/>
            <person name="Estelle M."/>
            <person name="Fawcett J.A."/>
            <person name="Gundlach H."/>
            <person name="Hanada K."/>
            <person name="Heyl A."/>
            <person name="Hicks K.A."/>
            <person name="Hugh J."/>
            <person name="Lohr M."/>
            <person name="Mayer K."/>
            <person name="Melkozernov A."/>
            <person name="Murata T."/>
            <person name="Nelson D."/>
            <person name="Pils B."/>
            <person name="Prigge M."/>
            <person name="Reiss B."/>
            <person name="Renner T."/>
            <person name="Rombauts S."/>
            <person name="Rushton P."/>
            <person name="Sanderfoot A."/>
            <person name="Schween G."/>
            <person name="Shiu S.-H."/>
            <person name="Stueber K."/>
            <person name="Theodoulou F.L."/>
            <person name="Tu H."/>
            <person name="Van de Peer Y."/>
            <person name="Verrier P.J."/>
            <person name="Waters E."/>
            <person name="Wood A."/>
            <person name="Yang L."/>
            <person name="Cove D."/>
            <person name="Cuming A."/>
            <person name="Hasebe M."/>
            <person name="Lucas S."/>
            <person name="Mishler D.B."/>
            <person name="Reski R."/>
            <person name="Grigoriev I."/>
            <person name="Quatrano R.S."/>
            <person name="Boore J.L."/>
        </authorList>
    </citation>
    <scope>NUCLEOTIDE SEQUENCE [LARGE SCALE GENOMIC DNA]</scope>
    <source>
        <strain evidence="2 3">cv. Gransden 2004</strain>
    </source>
</reference>
<gene>
    <name evidence="1" type="ORF">PHYPA_014169</name>
</gene>
<organism evidence="1">
    <name type="scientific">Physcomitrium patens</name>
    <name type="common">Spreading-leaved earth moss</name>
    <name type="synonym">Physcomitrella patens</name>
    <dbReference type="NCBI Taxonomy" id="3218"/>
    <lineage>
        <taxon>Eukaryota</taxon>
        <taxon>Viridiplantae</taxon>
        <taxon>Streptophyta</taxon>
        <taxon>Embryophyta</taxon>
        <taxon>Bryophyta</taxon>
        <taxon>Bryophytina</taxon>
        <taxon>Bryopsida</taxon>
        <taxon>Funariidae</taxon>
        <taxon>Funariales</taxon>
        <taxon>Funariaceae</taxon>
        <taxon>Physcomitrium</taxon>
    </lineage>
</organism>
<reference evidence="1 3" key="2">
    <citation type="journal article" date="2018" name="Plant J.">
        <title>The Physcomitrella patens chromosome-scale assembly reveals moss genome structure and evolution.</title>
        <authorList>
            <person name="Lang D."/>
            <person name="Ullrich K.K."/>
            <person name="Murat F."/>
            <person name="Fuchs J."/>
            <person name="Jenkins J."/>
            <person name="Haas F.B."/>
            <person name="Piednoel M."/>
            <person name="Gundlach H."/>
            <person name="Van Bel M."/>
            <person name="Meyberg R."/>
            <person name="Vives C."/>
            <person name="Morata J."/>
            <person name="Symeonidi A."/>
            <person name="Hiss M."/>
            <person name="Muchero W."/>
            <person name="Kamisugi Y."/>
            <person name="Saleh O."/>
            <person name="Blanc G."/>
            <person name="Decker E.L."/>
            <person name="van Gessel N."/>
            <person name="Grimwood J."/>
            <person name="Hayes R.D."/>
            <person name="Graham S.W."/>
            <person name="Gunter L.E."/>
            <person name="McDaniel S.F."/>
            <person name="Hoernstein S.N.W."/>
            <person name="Larsson A."/>
            <person name="Li F.W."/>
            <person name="Perroud P.F."/>
            <person name="Phillips J."/>
            <person name="Ranjan P."/>
            <person name="Rokshar D.S."/>
            <person name="Rothfels C.J."/>
            <person name="Schneider L."/>
            <person name="Shu S."/>
            <person name="Stevenson D.W."/>
            <person name="Thummler F."/>
            <person name="Tillich M."/>
            <person name="Villarreal Aguilar J.C."/>
            <person name="Widiez T."/>
            <person name="Wong G.K."/>
            <person name="Wymore A."/>
            <person name="Zhang Y."/>
            <person name="Zimmer A.D."/>
            <person name="Quatrano R.S."/>
            <person name="Mayer K.F.X."/>
            <person name="Goodstein D."/>
            <person name="Casacuberta J.M."/>
            <person name="Vandepoele K."/>
            <person name="Reski R."/>
            <person name="Cuming A.C."/>
            <person name="Tuskan G.A."/>
            <person name="Maumus F."/>
            <person name="Salse J."/>
            <person name="Schmutz J."/>
            <person name="Rensing S.A."/>
        </authorList>
    </citation>
    <scope>NUCLEOTIDE SEQUENCE [LARGE SCALE GENOMIC DNA]</scope>
    <source>
        <strain evidence="2 3">cv. Gransden 2004</strain>
    </source>
</reference>
<proteinExistence type="predicted"/>
<name>A0A2K1JZU9_PHYPA</name>
<dbReference type="Proteomes" id="UP000006727">
    <property type="component" value="Chromosome 10"/>
</dbReference>
<evidence type="ECO:0000313" key="1">
    <source>
        <dbReference type="EMBL" id="PNR47049.1"/>
    </source>
</evidence>
<accession>A0A2K1JZU9</accession>
<reference evidence="2" key="3">
    <citation type="submission" date="2020-12" db="UniProtKB">
        <authorList>
            <consortium name="EnsemblPlants"/>
        </authorList>
    </citation>
    <scope>IDENTIFICATION</scope>
</reference>
<protein>
    <submittedName>
        <fullName evidence="1 2">Uncharacterized protein</fullName>
    </submittedName>
</protein>
<sequence length="74" mass="8378">MKSQHVGDNSENIYLQYTFRASHVLVKPGSLIIVLLSLKGSDKSWTKKFRKICSLGNACSCIYLQLAIYRSLKL</sequence>
<keyword evidence="3" id="KW-1185">Reference proteome</keyword>
<dbReference type="EMBL" id="ABEU02000010">
    <property type="protein sequence ID" value="PNR47049.1"/>
    <property type="molecule type" value="Genomic_DNA"/>
</dbReference>
<dbReference type="EnsemblPlants" id="Pp3c10_20682V3.1">
    <property type="protein sequence ID" value="PAC:32899648.CDS.1"/>
    <property type="gene ID" value="Pp3c10_20682"/>
</dbReference>
<dbReference type="Gramene" id="Pp3c10_20682V3.1">
    <property type="protein sequence ID" value="PAC:32899648.CDS.1"/>
    <property type="gene ID" value="Pp3c10_20682"/>
</dbReference>